<feature type="compositionally biased region" description="Acidic residues" evidence="7">
    <location>
        <begin position="1"/>
        <end position="10"/>
    </location>
</feature>
<sequence>MEEVNEEPEMDQQQTSASANENINRRKVAADISEQQRTPLLVSQEYGINLLEVENEVKRSQESFQEFLRDCERFEDKVTCKEQKKLVREQNQLCISIMQDKQEVIEALQEMLRMKDKKYLRNLRKNAEELDLKIKEFEDEVETETKAWKDEVIKAEIDHQQKMAMFSDVMTKEENDLKAYYDNEFKRCIEERKTFIDNVEKEFKLSMQSSYDEKARLTELISKKQALLAEIQRDKGRAVVENVQITKRMEQLKLGEERKQLLSRQQNKERNLKLFYAKQQKEAKGRDRILSEKLKRREEQAERRVELRKKAAIAHARKYKAMEQMIEEDLTQLAERALSIDAEITRRFFPSSCKQPQMASLKLPVPSKAQELVPNISQLQLHTEEEKMGAACSLQADTETPVTEGSGTEWEDGKLPSILQRDEKTQPCRETKPSTHKFHWESLGDVISEDKRRLWRAIEKKRREENAVLLDIRYLQGDNELLKKWNAELKKQVLERFGSIPEVSFQGKREDEKKREDKKK</sequence>
<feature type="compositionally biased region" description="Polar residues" evidence="7">
    <location>
        <begin position="11"/>
        <end position="22"/>
    </location>
</feature>
<feature type="domain" description="Dynein regulatory complex protein 1/2 N-terminal" evidence="8">
    <location>
        <begin position="52"/>
        <end position="129"/>
    </location>
</feature>
<feature type="coiled-coil region" evidence="6">
    <location>
        <begin position="98"/>
        <end position="147"/>
    </location>
</feature>
<dbReference type="GO" id="GO:0070286">
    <property type="term" value="P:axonemal dynein complex assembly"/>
    <property type="evidence" value="ECO:0007669"/>
    <property type="project" value="InterPro"/>
</dbReference>
<dbReference type="OrthoDB" id="10260459at2759"/>
<dbReference type="PANTHER" id="PTHR21625">
    <property type="entry name" value="NYD-SP28 PROTEIN"/>
    <property type="match status" value="1"/>
</dbReference>
<dbReference type="Pfam" id="PF14772">
    <property type="entry name" value="NYD-SP28"/>
    <property type="match status" value="1"/>
</dbReference>
<dbReference type="InterPro" id="IPR039750">
    <property type="entry name" value="DRC1/DRC2"/>
</dbReference>
<dbReference type="KEGG" id="nfu:107377528"/>
<comment type="subcellular location">
    <subcellularLocation>
        <location evidence="1">Cytoplasm</location>
        <location evidence="1">Cytoskeleton</location>
        <location evidence="1">Flagellum axoneme</location>
    </subcellularLocation>
</comment>
<protein>
    <submittedName>
        <fullName evidence="10">Coiled-coil domain containing 164</fullName>
    </submittedName>
    <submittedName>
        <fullName evidence="9">Dynein regulatory complex protein 1-like</fullName>
    </submittedName>
</protein>
<evidence type="ECO:0000256" key="4">
    <source>
        <dbReference type="ARBA" id="ARBA00023069"/>
    </source>
</evidence>
<evidence type="ECO:0000256" key="2">
    <source>
        <dbReference type="ARBA" id="ARBA00022846"/>
    </source>
</evidence>
<reference evidence="10" key="1">
    <citation type="submission" date="2016-05" db="EMBL/GenBank/DDBJ databases">
        <authorList>
            <person name="Lavstsen T."/>
            <person name="Jespersen J.S."/>
        </authorList>
    </citation>
    <scope>NUCLEOTIDE SEQUENCE</scope>
    <source>
        <tissue evidence="10">Brain</tissue>
    </source>
</reference>
<dbReference type="EMBL" id="JAAVVJ010000001">
    <property type="protein sequence ID" value="KAF7230502.1"/>
    <property type="molecule type" value="Genomic_DNA"/>
</dbReference>
<dbReference type="GeneID" id="107377528"/>
<dbReference type="OMA" id="VNEEPEM"/>
<dbReference type="CTD" id="92749"/>
<accession>A0A1A8BBD7</accession>
<keyword evidence="3 6" id="KW-0175">Coiled coil</keyword>
<gene>
    <name evidence="10" type="primary">CCDC164</name>
    <name evidence="9" type="ORF">G4P62_004189</name>
</gene>
<dbReference type="InterPro" id="IPR039505">
    <property type="entry name" value="DRC1/2_N"/>
</dbReference>
<evidence type="ECO:0000256" key="7">
    <source>
        <dbReference type="SAM" id="MobiDB-lite"/>
    </source>
</evidence>
<dbReference type="GO" id="GO:0003352">
    <property type="term" value="P:regulation of cilium movement"/>
    <property type="evidence" value="ECO:0007669"/>
    <property type="project" value="TreeGrafter"/>
</dbReference>
<keyword evidence="5" id="KW-0966">Cell projection</keyword>
<dbReference type="AlphaFoldDB" id="A0A1A8BBD7"/>
<reference evidence="10" key="2">
    <citation type="submission" date="2016-06" db="EMBL/GenBank/DDBJ databases">
        <title>The genome of a short-lived fish provides insights into sex chromosome evolution and the genetic control of aging.</title>
        <authorList>
            <person name="Reichwald K."/>
            <person name="Felder M."/>
            <person name="Petzold A."/>
            <person name="Koch P."/>
            <person name="Groth M."/>
            <person name="Platzer M."/>
        </authorList>
    </citation>
    <scope>NUCLEOTIDE SEQUENCE</scope>
    <source>
        <tissue evidence="10">Brain</tissue>
    </source>
</reference>
<evidence type="ECO:0000259" key="8">
    <source>
        <dbReference type="Pfam" id="PF14772"/>
    </source>
</evidence>
<evidence type="ECO:0000256" key="1">
    <source>
        <dbReference type="ARBA" id="ARBA00004611"/>
    </source>
</evidence>
<dbReference type="GO" id="GO:0060285">
    <property type="term" value="P:cilium-dependent cell motility"/>
    <property type="evidence" value="ECO:0007669"/>
    <property type="project" value="TreeGrafter"/>
</dbReference>
<evidence type="ECO:0000256" key="5">
    <source>
        <dbReference type="ARBA" id="ARBA00023273"/>
    </source>
</evidence>
<dbReference type="Proteomes" id="UP000822369">
    <property type="component" value="Chromosome 1"/>
</dbReference>
<reference evidence="9" key="3">
    <citation type="submission" date="2020-03" db="EMBL/GenBank/DDBJ databases">
        <title>Intra-Species Differences in Population Size shape Life History and Genome Evolution.</title>
        <authorList>
            <person name="Willemsen D."/>
            <person name="Cui R."/>
            <person name="Valenzano D.R."/>
        </authorList>
    </citation>
    <scope>NUCLEOTIDE SEQUENCE</scope>
    <source>
        <strain evidence="9">GRZ</strain>
        <tissue evidence="9">Whole</tissue>
    </source>
</reference>
<organism evidence="10">
    <name type="scientific">Nothobranchius furzeri</name>
    <name type="common">Turquoise killifish</name>
    <dbReference type="NCBI Taxonomy" id="105023"/>
    <lineage>
        <taxon>Eukaryota</taxon>
        <taxon>Metazoa</taxon>
        <taxon>Chordata</taxon>
        <taxon>Craniata</taxon>
        <taxon>Vertebrata</taxon>
        <taxon>Euteleostomi</taxon>
        <taxon>Actinopterygii</taxon>
        <taxon>Neopterygii</taxon>
        <taxon>Teleostei</taxon>
        <taxon>Neoteleostei</taxon>
        <taxon>Acanthomorphata</taxon>
        <taxon>Ovalentaria</taxon>
        <taxon>Atherinomorphae</taxon>
        <taxon>Cyprinodontiformes</taxon>
        <taxon>Nothobranchiidae</taxon>
        <taxon>Nothobranchius</taxon>
    </lineage>
</organism>
<proteinExistence type="predicted"/>
<dbReference type="EMBL" id="HADY01025320">
    <property type="protein sequence ID" value="SBP63805.1"/>
    <property type="molecule type" value="Transcribed_RNA"/>
</dbReference>
<evidence type="ECO:0000256" key="3">
    <source>
        <dbReference type="ARBA" id="ARBA00023054"/>
    </source>
</evidence>
<keyword evidence="4" id="KW-0969">Cilium</keyword>
<dbReference type="PANTHER" id="PTHR21625:SF1">
    <property type="entry name" value="DYNEIN REGULATORY COMPLEX PROTEIN 1"/>
    <property type="match status" value="1"/>
</dbReference>
<evidence type="ECO:0000313" key="10">
    <source>
        <dbReference type="EMBL" id="SBP63805.1"/>
    </source>
</evidence>
<feature type="region of interest" description="Disordered" evidence="7">
    <location>
        <begin position="1"/>
        <end position="30"/>
    </location>
</feature>
<keyword evidence="2" id="KW-0282">Flagellum</keyword>
<name>A0A1A8BBD7_NOTFU</name>
<evidence type="ECO:0000313" key="9">
    <source>
        <dbReference type="EMBL" id="KAF7230502.1"/>
    </source>
</evidence>
<evidence type="ECO:0000256" key="6">
    <source>
        <dbReference type="SAM" id="Coils"/>
    </source>
</evidence>
<dbReference type="GO" id="GO:0005858">
    <property type="term" value="C:axonemal dynein complex"/>
    <property type="evidence" value="ECO:0007669"/>
    <property type="project" value="InterPro"/>
</dbReference>